<evidence type="ECO:0000256" key="15">
    <source>
        <dbReference type="PIRSR" id="PIRSR634015-3"/>
    </source>
</evidence>
<evidence type="ECO:0000259" key="16">
    <source>
        <dbReference type="Pfam" id="PF01433"/>
    </source>
</evidence>
<evidence type="ECO:0000313" key="19">
    <source>
        <dbReference type="Proteomes" id="UP000423525"/>
    </source>
</evidence>
<dbReference type="SUPFAM" id="SSF63737">
    <property type="entry name" value="Leukotriene A4 hydrolase N-terminal domain"/>
    <property type="match status" value="1"/>
</dbReference>
<sequence>MSRLRSTPIPGTRDSYTQVDFNLGFHVRHYDVSLDYVVAPNRLKAAVTLSMDNYQPLRGLTLDLSDALTVKSVTAQGTSAVVVEVQKFRHSNHKLRISFTEEIPVDQEFKITVVYSGNPRPIRSTWGLIGWEELSNGSLVASQPNGARSWLPCDDTPDEKALYTMSITCDSPYTVVANGELLGTTRHGSRTQWRYRTQHPMASYLATVQVGQYERYELGAAGEVPVIAYAPPALAARVRHDFADQAAMLELFSQLFGPYPFEQYSVVVTEDDLEIPLEAQGLSIFGANHAGGAKQWERLVAHELAHQWFGNSLGLAQWDDIWLNEGFACYAEWLWFEHSAGIPAAVTAAQHYERLAQLPADIVVAAPGARDMFDDRVYKRGALTLHALRTLLGSAAFFRAIARYVAAGRHSVVEPVDLRRELLKEVDSSAQLDALWHAWLYETALPEWPR</sequence>
<dbReference type="RefSeq" id="WP_155871455.1">
    <property type="nucleotide sequence ID" value="NZ_CP168248.1"/>
</dbReference>
<evidence type="ECO:0000256" key="9">
    <source>
        <dbReference type="ARBA" id="ARBA00022801"/>
    </source>
</evidence>
<keyword evidence="9" id="KW-0378">Hydrolase</keyword>
<evidence type="ECO:0000256" key="2">
    <source>
        <dbReference type="ARBA" id="ARBA00004496"/>
    </source>
</evidence>
<dbReference type="GO" id="GO:0008237">
    <property type="term" value="F:metallopeptidase activity"/>
    <property type="evidence" value="ECO:0007669"/>
    <property type="project" value="UniProtKB-KW"/>
</dbReference>
<dbReference type="AlphaFoldDB" id="A0A6I8MF93"/>
<comment type="cofactor">
    <cofactor evidence="15">
        <name>Zn(2+)</name>
        <dbReference type="ChEBI" id="CHEBI:29105"/>
    </cofactor>
    <text evidence="15">Binds 1 zinc ion per subunit.</text>
</comment>
<dbReference type="InterPro" id="IPR014782">
    <property type="entry name" value="Peptidase_M1_dom"/>
</dbReference>
<dbReference type="GO" id="GO:0016285">
    <property type="term" value="F:alanyl aminopeptidase activity"/>
    <property type="evidence" value="ECO:0007669"/>
    <property type="project" value="UniProtKB-EC"/>
</dbReference>
<reference evidence="18 19" key="1">
    <citation type="submission" date="2019-11" db="EMBL/GenBank/DDBJ databases">
        <authorList>
            <person name="Brisse S."/>
        </authorList>
    </citation>
    <scope>NUCLEOTIDE SEQUENCE [LARGE SCALE GENOMIC DNA]</scope>
    <source>
        <strain evidence="18">FRC0190</strain>
    </source>
</reference>
<keyword evidence="11" id="KW-0482">Metalloprotease</keyword>
<dbReference type="GO" id="GO:0005737">
    <property type="term" value="C:cytoplasm"/>
    <property type="evidence" value="ECO:0007669"/>
    <property type="project" value="UniProtKB-SubCell"/>
</dbReference>
<comment type="subcellular location">
    <subcellularLocation>
        <location evidence="2">Cytoplasm</location>
    </subcellularLocation>
</comment>
<evidence type="ECO:0000256" key="10">
    <source>
        <dbReference type="ARBA" id="ARBA00022833"/>
    </source>
</evidence>
<keyword evidence="6" id="KW-0963">Cytoplasm</keyword>
<evidence type="ECO:0000256" key="13">
    <source>
        <dbReference type="ARBA" id="ARBA00031533"/>
    </source>
</evidence>
<organism evidence="18 19">
    <name type="scientific">Corynebacterium rouxii</name>
    <dbReference type="NCBI Taxonomy" id="2719119"/>
    <lineage>
        <taxon>Bacteria</taxon>
        <taxon>Bacillati</taxon>
        <taxon>Actinomycetota</taxon>
        <taxon>Actinomycetes</taxon>
        <taxon>Mycobacteriales</taxon>
        <taxon>Corynebacteriaceae</taxon>
        <taxon>Corynebacterium</taxon>
    </lineage>
</organism>
<gene>
    <name evidence="18" type="ORF">FRC0190_00361</name>
</gene>
<dbReference type="Gene3D" id="2.60.40.1730">
    <property type="entry name" value="tricorn interacting facor f3 domain"/>
    <property type="match status" value="1"/>
</dbReference>
<evidence type="ECO:0000256" key="11">
    <source>
        <dbReference type="ARBA" id="ARBA00023049"/>
    </source>
</evidence>
<evidence type="ECO:0000256" key="1">
    <source>
        <dbReference type="ARBA" id="ARBA00000098"/>
    </source>
</evidence>
<dbReference type="GO" id="GO:0006508">
    <property type="term" value="P:proteolysis"/>
    <property type="evidence" value="ECO:0007669"/>
    <property type="project" value="UniProtKB-KW"/>
</dbReference>
<evidence type="ECO:0000256" key="7">
    <source>
        <dbReference type="ARBA" id="ARBA00022670"/>
    </source>
</evidence>
<dbReference type="GO" id="GO:0008270">
    <property type="term" value="F:zinc ion binding"/>
    <property type="evidence" value="ECO:0007669"/>
    <property type="project" value="InterPro"/>
</dbReference>
<feature type="active site" description="Proton donor" evidence="14">
    <location>
        <position position="378"/>
    </location>
</feature>
<dbReference type="InterPro" id="IPR001930">
    <property type="entry name" value="Peptidase_M1"/>
</dbReference>
<name>A0A6I8MF93_9CORY</name>
<protein>
    <recommendedName>
        <fullName evidence="5">Aminopeptidase N</fullName>
        <ecNumber evidence="4">3.4.11.2</ecNumber>
    </recommendedName>
    <alternativeName>
        <fullName evidence="12">Alanine aminopeptidase</fullName>
    </alternativeName>
    <alternativeName>
        <fullName evidence="13">Lysyl aminopeptidase</fullName>
    </alternativeName>
</protein>
<dbReference type="Gene3D" id="1.10.390.10">
    <property type="entry name" value="Neutral Protease Domain 2"/>
    <property type="match status" value="1"/>
</dbReference>
<accession>A0A6I8MF93</accession>
<dbReference type="EMBL" id="LR738855">
    <property type="protein sequence ID" value="VZH84337.1"/>
    <property type="molecule type" value="Genomic_DNA"/>
</dbReference>
<dbReference type="SUPFAM" id="SSF55486">
    <property type="entry name" value="Metalloproteases ('zincins'), catalytic domain"/>
    <property type="match status" value="1"/>
</dbReference>
<feature type="active site" description="Proton acceptor" evidence="14">
    <location>
        <position position="303"/>
    </location>
</feature>
<keyword evidence="8 15" id="KW-0479">Metal-binding</keyword>
<dbReference type="Pfam" id="PF17900">
    <property type="entry name" value="Peptidase_M1_N"/>
    <property type="match status" value="1"/>
</dbReference>
<dbReference type="InterPro" id="IPR027268">
    <property type="entry name" value="Peptidase_M4/M1_CTD_sf"/>
</dbReference>
<comment type="catalytic activity">
    <reaction evidence="1">
        <text>Release of an N-terminal amino acid, Xaa-|-Yaa- from a peptide, amide or arylamide. Xaa is preferably Ala, but may be most amino acids including Pro (slow action). When a terminal hydrophobic residue is followed by a prolyl residue, the two may be released as an intact Xaa-Pro dipeptide.</text>
        <dbReference type="EC" id="3.4.11.2"/>
    </reaction>
</comment>
<dbReference type="Pfam" id="PF01433">
    <property type="entry name" value="Peptidase_M1"/>
    <property type="match status" value="1"/>
</dbReference>
<evidence type="ECO:0000256" key="3">
    <source>
        <dbReference type="ARBA" id="ARBA00010136"/>
    </source>
</evidence>
<dbReference type="InterPro" id="IPR034015">
    <property type="entry name" value="M1_LTA4H"/>
</dbReference>
<proteinExistence type="inferred from homology"/>
<evidence type="ECO:0000256" key="8">
    <source>
        <dbReference type="ARBA" id="ARBA00022723"/>
    </source>
</evidence>
<evidence type="ECO:0000313" key="18">
    <source>
        <dbReference type="EMBL" id="VZH84337.1"/>
    </source>
</evidence>
<feature type="binding site" evidence="15">
    <location>
        <position position="302"/>
    </location>
    <ligand>
        <name>Zn(2+)</name>
        <dbReference type="ChEBI" id="CHEBI:29105"/>
        <note>catalytic</note>
    </ligand>
</feature>
<feature type="domain" description="Aminopeptidase N-like N-terminal" evidence="17">
    <location>
        <begin position="28"/>
        <end position="205"/>
    </location>
</feature>
<keyword evidence="7" id="KW-0645">Protease</keyword>
<evidence type="ECO:0000256" key="5">
    <source>
        <dbReference type="ARBA" id="ARBA00015611"/>
    </source>
</evidence>
<evidence type="ECO:0000259" key="17">
    <source>
        <dbReference type="Pfam" id="PF17900"/>
    </source>
</evidence>
<dbReference type="EC" id="3.4.11.2" evidence="4"/>
<dbReference type="InterPro" id="IPR045357">
    <property type="entry name" value="Aminopeptidase_N-like_N"/>
</dbReference>
<dbReference type="PRINTS" id="PR00756">
    <property type="entry name" value="ALADIPTASE"/>
</dbReference>
<dbReference type="InterPro" id="IPR042097">
    <property type="entry name" value="Aminopeptidase_N-like_N_sf"/>
</dbReference>
<dbReference type="CDD" id="cd09603">
    <property type="entry name" value="M1_APN_like"/>
    <property type="match status" value="1"/>
</dbReference>
<dbReference type="Proteomes" id="UP000423525">
    <property type="component" value="Chromosome"/>
</dbReference>
<dbReference type="KEGG" id="crf:FRC0190_00361"/>
<evidence type="ECO:0000256" key="14">
    <source>
        <dbReference type="PIRSR" id="PIRSR634015-1"/>
    </source>
</evidence>
<feature type="binding site" evidence="15">
    <location>
        <position position="325"/>
    </location>
    <ligand>
        <name>Zn(2+)</name>
        <dbReference type="ChEBI" id="CHEBI:29105"/>
        <note>catalytic</note>
    </ligand>
</feature>
<dbReference type="PANTHER" id="PTHR45726:SF3">
    <property type="entry name" value="LEUKOTRIENE A-4 HYDROLASE"/>
    <property type="match status" value="1"/>
</dbReference>
<evidence type="ECO:0000256" key="12">
    <source>
        <dbReference type="ARBA" id="ARBA00029811"/>
    </source>
</evidence>
<dbReference type="PANTHER" id="PTHR45726">
    <property type="entry name" value="LEUKOTRIENE A-4 HYDROLASE"/>
    <property type="match status" value="1"/>
</dbReference>
<evidence type="ECO:0000256" key="4">
    <source>
        <dbReference type="ARBA" id="ARBA00012564"/>
    </source>
</evidence>
<keyword evidence="10 15" id="KW-0862">Zinc</keyword>
<feature type="binding site" evidence="15">
    <location>
        <position position="306"/>
    </location>
    <ligand>
        <name>Zn(2+)</name>
        <dbReference type="ChEBI" id="CHEBI:29105"/>
        <note>catalytic</note>
    </ligand>
</feature>
<evidence type="ECO:0000256" key="6">
    <source>
        <dbReference type="ARBA" id="ARBA00022490"/>
    </source>
</evidence>
<comment type="similarity">
    <text evidence="3">Belongs to the peptidase M1 family.</text>
</comment>
<feature type="domain" description="Peptidase M1 membrane alanine aminopeptidase" evidence="16">
    <location>
        <begin position="246"/>
        <end position="439"/>
    </location>
</feature>